<feature type="domain" description="HVO-A0261-like N-terminal" evidence="2">
    <location>
        <begin position="17"/>
        <end position="99"/>
    </location>
</feature>
<dbReference type="RefSeq" id="WP_170830964.1">
    <property type="nucleotide sequence ID" value="NZ_FNLC01000001.1"/>
</dbReference>
<evidence type="ECO:0000313" key="4">
    <source>
        <dbReference type="Proteomes" id="UP000198848"/>
    </source>
</evidence>
<evidence type="ECO:0000259" key="2">
    <source>
        <dbReference type="Pfam" id="PF25213"/>
    </source>
</evidence>
<dbReference type="EMBL" id="FNLC01000001">
    <property type="protein sequence ID" value="SDQ48836.1"/>
    <property type="molecule type" value="Genomic_DNA"/>
</dbReference>
<organism evidence="3 4">
    <name type="scientific">Natronobacterium texcoconense</name>
    <dbReference type="NCBI Taxonomy" id="1095778"/>
    <lineage>
        <taxon>Archaea</taxon>
        <taxon>Methanobacteriati</taxon>
        <taxon>Methanobacteriota</taxon>
        <taxon>Stenosarchaea group</taxon>
        <taxon>Halobacteria</taxon>
        <taxon>Halobacteriales</taxon>
        <taxon>Natrialbaceae</taxon>
        <taxon>Natronobacterium</taxon>
    </lineage>
</organism>
<dbReference type="SUPFAM" id="SSF46785">
    <property type="entry name" value="Winged helix' DNA-binding domain"/>
    <property type="match status" value="1"/>
</dbReference>
<dbReference type="InterPro" id="IPR057527">
    <property type="entry name" value="HVO_A0261-like_N"/>
</dbReference>
<name>A0A1H1BBV5_NATTX</name>
<evidence type="ECO:0000313" key="3">
    <source>
        <dbReference type="EMBL" id="SDQ48836.1"/>
    </source>
</evidence>
<dbReference type="Pfam" id="PF08350">
    <property type="entry name" value="FilR1_middle"/>
    <property type="match status" value="1"/>
</dbReference>
<dbReference type="AlphaFoldDB" id="A0A1H1BBV5"/>
<accession>A0A1H1BBV5</accession>
<dbReference type="Proteomes" id="UP000198848">
    <property type="component" value="Unassembled WGS sequence"/>
</dbReference>
<keyword evidence="4" id="KW-1185">Reference proteome</keyword>
<gene>
    <name evidence="3" type="ORF">SAMN04489842_0979</name>
</gene>
<protein>
    <submittedName>
        <fullName evidence="3">Predicted transcriptional regulator, contains HTH domain</fullName>
    </submittedName>
</protein>
<dbReference type="InterPro" id="IPR036390">
    <property type="entry name" value="WH_DNA-bd_sf"/>
</dbReference>
<sequence>MGVDNARHYPSDSPTGDIAYLARSEHRIPALVALTERPRSRSELCELTGVSSSTMRRTLDEFDDRVWIRKDGYQYLATRLGEAIAAGMEDLIERVETERKLRDVWDWLPDEISELSTEAWADLTVTTAEPDAPYRPVNRFESLLRTTTTLRFLRPEVALMEPCLDLLYRLIDDGVDVTLIDRPNCHTYFLSTYPDRSSEMLQQDNFTVLEHDKLPQYGTGLLDERVAISCYEQDSGTVQAVIDTDVPVVREWAESVYESYTSDARPVDPQQIVE</sequence>
<dbReference type="InterPro" id="IPR013561">
    <property type="entry name" value="FilR1_middle_dom"/>
</dbReference>
<dbReference type="Pfam" id="PF25213">
    <property type="entry name" value="HVO_A0261_N"/>
    <property type="match status" value="1"/>
</dbReference>
<dbReference type="OrthoDB" id="330490at2157"/>
<dbReference type="STRING" id="1095778.SAMN04489842_0979"/>
<feature type="domain" description="Methanogenesis regulatory protein FilR1 middle" evidence="1">
    <location>
        <begin position="133"/>
        <end position="262"/>
    </location>
</feature>
<reference evidence="4" key="1">
    <citation type="submission" date="2016-10" db="EMBL/GenBank/DDBJ databases">
        <authorList>
            <person name="Varghese N."/>
            <person name="Submissions S."/>
        </authorList>
    </citation>
    <scope>NUCLEOTIDE SEQUENCE [LARGE SCALE GENOMIC DNA]</scope>
    <source>
        <strain evidence="4">DSM 24767</strain>
    </source>
</reference>
<evidence type="ECO:0000259" key="1">
    <source>
        <dbReference type="Pfam" id="PF08350"/>
    </source>
</evidence>
<proteinExistence type="predicted"/>